<dbReference type="RefSeq" id="WP_011470613.1">
    <property type="nucleotide sequence ID" value="NC_007925.1"/>
</dbReference>
<dbReference type="AlphaFoldDB" id="Q21D31"/>
<dbReference type="Gene3D" id="3.90.1200.10">
    <property type="match status" value="1"/>
</dbReference>
<protein>
    <submittedName>
        <fullName evidence="2">Aminoglycoside phosphotransferase</fullName>
    </submittedName>
</protein>
<dbReference type="KEGG" id="rpc:RPC_0130"/>
<organism evidence="2">
    <name type="scientific">Rhodopseudomonas palustris (strain BisB18)</name>
    <dbReference type="NCBI Taxonomy" id="316056"/>
    <lineage>
        <taxon>Bacteria</taxon>
        <taxon>Pseudomonadati</taxon>
        <taxon>Pseudomonadota</taxon>
        <taxon>Alphaproteobacteria</taxon>
        <taxon>Hyphomicrobiales</taxon>
        <taxon>Nitrobacteraceae</taxon>
        <taxon>Rhodopseudomonas</taxon>
    </lineage>
</organism>
<feature type="domain" description="Aminoglycoside phosphotransferase" evidence="1">
    <location>
        <begin position="22"/>
        <end position="254"/>
    </location>
</feature>
<dbReference type="InterPro" id="IPR002575">
    <property type="entry name" value="Aminoglycoside_PTrfase"/>
</dbReference>
<dbReference type="OrthoDB" id="3806873at2"/>
<evidence type="ECO:0000313" key="2">
    <source>
        <dbReference type="EMBL" id="ABD85705.1"/>
    </source>
</evidence>
<sequence>MDDATDELATLIARGLGVLRPKRLHAGAEAVAYELDDARVLKVYHAGGSAERFATIASFYARLNSDRAGFAVPRILTHGVEGGRAYSVEKRLLGEPLSTRAHFLTDTDLIDAYLAAALRVGRIQVEPEWNSWTMFGEQRHGDWHQHVRGQIESQSRALARMLQPAYWERLANATADVRQHFDRPFLGKVCLIHGDFHPGNVLVGATGRVLSLVDFGAFTTFGDAAFDVATACGYFSMYEPDQATTRRSLVARLLRMEGSPPGALVAMYLKLAAFLTCTAYPDDRVAVQDTGHFQWAMSVLFDPMLDELVDRVPH</sequence>
<dbReference type="InterPro" id="IPR011009">
    <property type="entry name" value="Kinase-like_dom_sf"/>
</dbReference>
<dbReference type="HOGENOM" id="CLU_979621_0_0_5"/>
<dbReference type="Pfam" id="PF01636">
    <property type="entry name" value="APH"/>
    <property type="match status" value="1"/>
</dbReference>
<dbReference type="EMBL" id="CP000301">
    <property type="protein sequence ID" value="ABD85705.1"/>
    <property type="molecule type" value="Genomic_DNA"/>
</dbReference>
<keyword evidence="2" id="KW-0808">Transferase</keyword>
<reference evidence="2" key="1">
    <citation type="submission" date="2006-03" db="EMBL/GenBank/DDBJ databases">
        <title>Complete sequence of Rhodopseudomonas palustris BisB18.</title>
        <authorList>
            <consortium name="US DOE Joint Genome Institute"/>
            <person name="Copeland A."/>
            <person name="Lucas S."/>
            <person name="Lapidus A."/>
            <person name="Barry K."/>
            <person name="Detter J.C."/>
            <person name="Glavina del Rio T."/>
            <person name="Hammon N."/>
            <person name="Israni S."/>
            <person name="Dalin E."/>
            <person name="Tice H."/>
            <person name="Pitluck S."/>
            <person name="Chain P."/>
            <person name="Malfatti S."/>
            <person name="Shin M."/>
            <person name="Vergez L."/>
            <person name="Schmutz J."/>
            <person name="Larimer F."/>
            <person name="Land M."/>
            <person name="Hauser L."/>
            <person name="Pelletier D.A."/>
            <person name="Kyrpides N."/>
            <person name="Anderson I."/>
            <person name="Oda Y."/>
            <person name="Harwood C.S."/>
            <person name="Richardson P."/>
        </authorList>
    </citation>
    <scope>NUCLEOTIDE SEQUENCE [LARGE SCALE GENOMIC DNA]</scope>
    <source>
        <strain evidence="2">BisB18</strain>
    </source>
</reference>
<dbReference type="STRING" id="316056.RPC_0130"/>
<name>Q21D31_RHOPB</name>
<dbReference type="GO" id="GO:0016740">
    <property type="term" value="F:transferase activity"/>
    <property type="evidence" value="ECO:0007669"/>
    <property type="project" value="UniProtKB-KW"/>
</dbReference>
<accession>Q21D31</accession>
<proteinExistence type="predicted"/>
<dbReference type="eggNOG" id="COG3173">
    <property type="taxonomic scope" value="Bacteria"/>
</dbReference>
<evidence type="ECO:0000259" key="1">
    <source>
        <dbReference type="Pfam" id="PF01636"/>
    </source>
</evidence>
<dbReference type="SUPFAM" id="SSF56112">
    <property type="entry name" value="Protein kinase-like (PK-like)"/>
    <property type="match status" value="1"/>
</dbReference>
<gene>
    <name evidence="2" type="ordered locus">RPC_0130</name>
</gene>